<accession>A0A0G0T0N6</accession>
<dbReference type="PANTHER" id="PTHR32432:SF3">
    <property type="entry name" value="ETHANOLAMINE UTILIZATION PROTEIN EUTJ"/>
    <property type="match status" value="1"/>
</dbReference>
<dbReference type="SUPFAM" id="SSF53067">
    <property type="entry name" value="Actin-like ATPase domain"/>
    <property type="match status" value="2"/>
</dbReference>
<organism evidence="1 2">
    <name type="scientific">Candidatus Yanofskybacteria bacterium GW2011_GWE2_40_11</name>
    <dbReference type="NCBI Taxonomy" id="1619033"/>
    <lineage>
        <taxon>Bacteria</taxon>
        <taxon>Candidatus Yanofskyibacteriota</taxon>
    </lineage>
</organism>
<dbReference type="InterPro" id="IPR050696">
    <property type="entry name" value="FtsA/MreB"/>
</dbReference>
<dbReference type="EMBL" id="LBXZ01000006">
    <property type="protein sequence ID" value="KKR40675.1"/>
    <property type="molecule type" value="Genomic_DNA"/>
</dbReference>
<dbReference type="InterPro" id="IPR043129">
    <property type="entry name" value="ATPase_NBD"/>
</dbReference>
<dbReference type="AlphaFoldDB" id="A0A0G0T0N6"/>
<name>A0A0G0T0N6_9BACT</name>
<evidence type="ECO:0008006" key="3">
    <source>
        <dbReference type="Google" id="ProtNLM"/>
    </source>
</evidence>
<evidence type="ECO:0000313" key="1">
    <source>
        <dbReference type="EMBL" id="KKR40675.1"/>
    </source>
</evidence>
<dbReference type="Pfam" id="PF11104">
    <property type="entry name" value="PilM_2"/>
    <property type="match status" value="1"/>
</dbReference>
<dbReference type="PIRSF" id="PIRSF019169">
    <property type="entry name" value="PilM"/>
    <property type="match status" value="1"/>
</dbReference>
<dbReference type="Proteomes" id="UP000034072">
    <property type="component" value="Unassembled WGS sequence"/>
</dbReference>
<dbReference type="NCBIfam" id="TIGR01175">
    <property type="entry name" value="pilM"/>
    <property type="match status" value="1"/>
</dbReference>
<dbReference type="Gene3D" id="3.30.420.40">
    <property type="match status" value="2"/>
</dbReference>
<sequence>MFGLFKSESKLGIDIGTASIKIVEMAKKDNRFALSNYGLFELNESTTSGGVSGQNILKLPDEEIVWGIKEVIKKANISSKDVIASIPSFSTFSTVIQMPYLSENDLIKAIPFEAKKYIPIPIEEVSMDWSIIEVKKNPNNPTRPTVEVFLAAVPKDETARYQRIMQNAGLNLKAIELENSALIRGLLGNDLAPTAIINIGGRSTSILIVSKGYERMGHNYEVGGFEITKSIAKSLGIGVEKAEELKKKLGLNQDDENIVRQAMFSLIDMMAFETRKTINIYEESQNQKILRVILVGGLVNMPHFANYFKEKLGRDALIGNPMARVVYPQGLTKVIPEISSTFAVATGLAMRDL</sequence>
<gene>
    <name evidence="1" type="ORF">UT75_C0006G0054</name>
</gene>
<protein>
    <recommendedName>
        <fullName evidence="3">Type IV pilus assembly protein PilM</fullName>
    </recommendedName>
</protein>
<proteinExistence type="predicted"/>
<comment type="caution">
    <text evidence="1">The sequence shown here is derived from an EMBL/GenBank/DDBJ whole genome shotgun (WGS) entry which is preliminary data.</text>
</comment>
<evidence type="ECO:0000313" key="2">
    <source>
        <dbReference type="Proteomes" id="UP000034072"/>
    </source>
</evidence>
<reference evidence="1 2" key="1">
    <citation type="journal article" date="2015" name="Nature">
        <title>rRNA introns, odd ribosomes, and small enigmatic genomes across a large radiation of phyla.</title>
        <authorList>
            <person name="Brown C.T."/>
            <person name="Hug L.A."/>
            <person name="Thomas B.C."/>
            <person name="Sharon I."/>
            <person name="Castelle C.J."/>
            <person name="Singh A."/>
            <person name="Wilkins M.J."/>
            <person name="Williams K.H."/>
            <person name="Banfield J.F."/>
        </authorList>
    </citation>
    <scope>NUCLEOTIDE SEQUENCE [LARGE SCALE GENOMIC DNA]</scope>
</reference>
<dbReference type="InterPro" id="IPR005883">
    <property type="entry name" value="PilM"/>
</dbReference>
<dbReference type="PANTHER" id="PTHR32432">
    <property type="entry name" value="CELL DIVISION PROTEIN FTSA-RELATED"/>
    <property type="match status" value="1"/>
</dbReference>
<dbReference type="Gene3D" id="3.30.1490.300">
    <property type="match status" value="1"/>
</dbReference>
<dbReference type="CDD" id="cd24049">
    <property type="entry name" value="ASKHA_NBD_PilM"/>
    <property type="match status" value="1"/>
</dbReference>